<dbReference type="Proteomes" id="UP000615755">
    <property type="component" value="Unassembled WGS sequence"/>
</dbReference>
<comment type="caution">
    <text evidence="1">The sequence shown here is derived from an EMBL/GenBank/DDBJ whole genome shotgun (WGS) entry which is preliminary data.</text>
</comment>
<protein>
    <submittedName>
        <fullName evidence="1">Uncharacterized protein</fullName>
    </submittedName>
</protein>
<organism evidence="1 2">
    <name type="scientific">Pseudoalteromonas aurantia 208</name>
    <dbReference type="NCBI Taxonomy" id="1314867"/>
    <lineage>
        <taxon>Bacteria</taxon>
        <taxon>Pseudomonadati</taxon>
        <taxon>Pseudomonadota</taxon>
        <taxon>Gammaproteobacteria</taxon>
        <taxon>Alteromonadales</taxon>
        <taxon>Pseudoalteromonadaceae</taxon>
        <taxon>Pseudoalteromonas</taxon>
    </lineage>
</organism>
<name>A0ABR9ED02_9GAMM</name>
<reference evidence="1 2" key="1">
    <citation type="submission" date="2015-03" db="EMBL/GenBank/DDBJ databases">
        <title>Genome sequence of Pseudoalteromonas aurantia.</title>
        <authorList>
            <person name="Xie B.-B."/>
            <person name="Rong J.-C."/>
            <person name="Qin Q.-L."/>
            <person name="Zhang Y.-Z."/>
        </authorList>
    </citation>
    <scope>NUCLEOTIDE SEQUENCE [LARGE SCALE GENOMIC DNA]</scope>
    <source>
        <strain evidence="1 2">208</strain>
    </source>
</reference>
<dbReference type="EMBL" id="AQGV01000012">
    <property type="protein sequence ID" value="MBE0368120.1"/>
    <property type="molecule type" value="Genomic_DNA"/>
</dbReference>
<proteinExistence type="predicted"/>
<accession>A0ABR9ED02</accession>
<keyword evidence="2" id="KW-1185">Reference proteome</keyword>
<evidence type="ECO:0000313" key="2">
    <source>
        <dbReference type="Proteomes" id="UP000615755"/>
    </source>
</evidence>
<evidence type="ECO:0000313" key="1">
    <source>
        <dbReference type="EMBL" id="MBE0368120.1"/>
    </source>
</evidence>
<sequence>MRVQLIIIKDMAKLPKKVGCKKPTLMCIYRWIYSRFYCPSA</sequence>
<gene>
    <name evidence="1" type="ORF">PAUR_a1647</name>
</gene>